<evidence type="ECO:0000313" key="3">
    <source>
        <dbReference type="EMBL" id="SFQ21521.1"/>
    </source>
</evidence>
<dbReference type="Pfam" id="PF19909">
    <property type="entry name" value="DUF6382"/>
    <property type="match status" value="1"/>
</dbReference>
<evidence type="ECO:0000256" key="1">
    <source>
        <dbReference type="SAM" id="Phobius"/>
    </source>
</evidence>
<keyword evidence="1" id="KW-1133">Transmembrane helix</keyword>
<feature type="transmembrane region" description="Helical" evidence="1">
    <location>
        <begin position="263"/>
        <end position="284"/>
    </location>
</feature>
<evidence type="ECO:0000259" key="2">
    <source>
        <dbReference type="PROSITE" id="PS50006"/>
    </source>
</evidence>
<dbReference type="SUPFAM" id="SSF49879">
    <property type="entry name" value="SMAD/FHA domain"/>
    <property type="match status" value="1"/>
</dbReference>
<reference evidence="4" key="1">
    <citation type="submission" date="2016-10" db="EMBL/GenBank/DDBJ databases">
        <authorList>
            <person name="Varghese N."/>
            <person name="Submissions S."/>
        </authorList>
    </citation>
    <scope>NUCLEOTIDE SEQUENCE [LARGE SCALE GENOMIC DNA]</scope>
    <source>
        <strain evidence="4">P18</strain>
    </source>
</reference>
<sequence length="454" mass="51904">MEFKFYRDLKHSYMVCNCGNDDSNKDARYQLKILESGRVKRLLKCNVRAINQESFLYYDITSMLNIADRYSAKGLNKEQLIKLLSDMKEMMENLSEFLMGEEGIVLDTKNVFINLSSGECCFMYYPYLKEQKSFEEFAEQLLDIVDHDDEGAVDIIYDLCDKAHIKEMLILDILEDILGKNEGVREIKPVIYNKETTNEDYNAYENFDIEEQEDEVVEESRMERSKRVLSGKVQILFFFMFIAVIAGIMYVRMNYILTKEESLLSIGIMLVSGITGAVALIDGIKTMNGHKISKGDKALEDVDAEETYEDYNDYEDENYEAYKAPVRVTSSFSEKNTHENQNDCCDGATIVLTDTDEKAMTLYSTNLDKTIRICLDKLPITIGKMQGCVDSIIPDNSISRMHCRIVKDQNGIALIDLGSTNGSFVNGLKIAAQKKTYIDEGDEVKLGRICFDLR</sequence>
<proteinExistence type="predicted"/>
<dbReference type="CDD" id="cd00060">
    <property type="entry name" value="FHA"/>
    <property type="match status" value="1"/>
</dbReference>
<dbReference type="RefSeq" id="WP_074890238.1">
    <property type="nucleotide sequence ID" value="NZ_FOXO01000024.1"/>
</dbReference>
<name>A0A1I5WPM0_9FIRM</name>
<gene>
    <name evidence="3" type="ORF">SAMN04487928_12419</name>
</gene>
<feature type="transmembrane region" description="Helical" evidence="1">
    <location>
        <begin position="233"/>
        <end position="251"/>
    </location>
</feature>
<evidence type="ECO:0000313" key="4">
    <source>
        <dbReference type="Proteomes" id="UP000182624"/>
    </source>
</evidence>
<keyword evidence="4" id="KW-1185">Reference proteome</keyword>
<dbReference type="Proteomes" id="UP000182624">
    <property type="component" value="Unassembled WGS sequence"/>
</dbReference>
<keyword evidence="1" id="KW-0812">Transmembrane</keyword>
<dbReference type="InterPro" id="IPR045962">
    <property type="entry name" value="DUF6382"/>
</dbReference>
<dbReference type="AlphaFoldDB" id="A0A1I5WPM0"/>
<dbReference type="Pfam" id="PF00498">
    <property type="entry name" value="FHA"/>
    <property type="match status" value="1"/>
</dbReference>
<dbReference type="PANTHER" id="PTHR23308">
    <property type="entry name" value="NUCLEAR INHIBITOR OF PROTEIN PHOSPHATASE-1"/>
    <property type="match status" value="1"/>
</dbReference>
<dbReference type="OrthoDB" id="9783862at2"/>
<accession>A0A1I5WPM0</accession>
<dbReference type="InterPro" id="IPR050923">
    <property type="entry name" value="Cell_Proc_Reg/RNA_Proc"/>
</dbReference>
<feature type="domain" description="FHA" evidence="2">
    <location>
        <begin position="380"/>
        <end position="430"/>
    </location>
</feature>
<dbReference type="EMBL" id="FOXO01000024">
    <property type="protein sequence ID" value="SFQ21521.1"/>
    <property type="molecule type" value="Genomic_DNA"/>
</dbReference>
<organism evidence="3 4">
    <name type="scientific">Butyrivibrio proteoclasticus</name>
    <dbReference type="NCBI Taxonomy" id="43305"/>
    <lineage>
        <taxon>Bacteria</taxon>
        <taxon>Bacillati</taxon>
        <taxon>Bacillota</taxon>
        <taxon>Clostridia</taxon>
        <taxon>Lachnospirales</taxon>
        <taxon>Lachnospiraceae</taxon>
        <taxon>Butyrivibrio</taxon>
    </lineage>
</organism>
<dbReference type="InterPro" id="IPR000253">
    <property type="entry name" value="FHA_dom"/>
</dbReference>
<dbReference type="Gene3D" id="2.60.200.20">
    <property type="match status" value="1"/>
</dbReference>
<dbReference type="SMART" id="SM00240">
    <property type="entry name" value="FHA"/>
    <property type="match status" value="1"/>
</dbReference>
<protein>
    <submittedName>
        <fullName evidence="3">FHA domain-containing protein</fullName>
    </submittedName>
</protein>
<dbReference type="PROSITE" id="PS50006">
    <property type="entry name" value="FHA_DOMAIN"/>
    <property type="match status" value="1"/>
</dbReference>
<keyword evidence="1" id="KW-0472">Membrane</keyword>
<dbReference type="InterPro" id="IPR008984">
    <property type="entry name" value="SMAD_FHA_dom_sf"/>
</dbReference>